<dbReference type="Pfam" id="PF23784">
    <property type="entry name" value="Smaco_capsid"/>
    <property type="match status" value="1"/>
</dbReference>
<proteinExistence type="predicted"/>
<dbReference type="InterPro" id="IPR057000">
    <property type="entry name" value="Smaco_capsid"/>
</dbReference>
<accession>A0A6M3YP06</accession>
<reference evidence="1" key="1">
    <citation type="submission" date="2020-01" db="EMBL/GenBank/DDBJ databases">
        <title>Viral genomes from wild and zoo birds in China.</title>
        <authorList>
            <person name="Yao Y."/>
            <person name="Shan T."/>
            <person name="Yang S."/>
            <person name="Zhang W."/>
        </authorList>
    </citation>
    <scope>NUCLEOTIDE SEQUENCE</scope>
    <source>
        <strain evidence="1">Wbp226sma1</strain>
    </source>
</reference>
<sequence length="388" mass="41900">MCYPCWSVIKWHTDLTGVGTTADTEGADATTEGDRMVQVKISETYDLSTKVGKMGIVGIHTPTGSLIDRLWPGLVLQHKKCKFVSCDVAMACASMLPADPLQIGVEAGAIAPQDMFNPILYKAVSNDSMGNFLSYIMSQEQGASVANPAVRQGSIVDINDTTFSDSTGELDQFQLYYGLLADPDGFRKAMPQAGLEMRNLYPLVYQVISNFGSVNGSYQSGDFAGPSQGVTWMVGNNDSNIPAMPASIANASDVGYITPVSIRGPSMRMPAFDCVCFQSADNKDNRIVPQSNGANINSNVGQMPPCYVGLIVLPPAKLNQLYYRLKVTWTLEFSGLRAMSEINNWSYLSYLGQVSYGTDYAEQSEAMEATTSMVDGSGATVEKIMEGI</sequence>
<evidence type="ECO:0000313" key="1">
    <source>
        <dbReference type="EMBL" id="QJI53629.1"/>
    </source>
</evidence>
<organism evidence="1">
    <name type="scientific">Smacoviridae sp</name>
    <dbReference type="NCBI Taxonomy" id="2715094"/>
    <lineage>
        <taxon>Viruses</taxon>
        <taxon>Monodnaviria</taxon>
        <taxon>Shotokuvirae</taxon>
        <taxon>Cressdnaviricota</taxon>
        <taxon>Arfiviricetes</taxon>
        <taxon>Cremevirales</taxon>
        <taxon>Smacoviridae</taxon>
    </lineage>
</organism>
<protein>
    <submittedName>
        <fullName evidence="1">Capsid protein</fullName>
    </submittedName>
</protein>
<name>A0A6M3YP06_9VIRU</name>
<dbReference type="EMBL" id="MT138084">
    <property type="protein sequence ID" value="QJI53629.1"/>
    <property type="molecule type" value="Genomic_DNA"/>
</dbReference>